<keyword evidence="3" id="KW-0611">Plant defense</keyword>
<reference evidence="6 7" key="1">
    <citation type="journal article" date="2020" name="Mol. Plant">
        <title>The Chromosome-Based Rubber Tree Genome Provides New Insights into Spurge Genome Evolution and Rubber Biosynthesis.</title>
        <authorList>
            <person name="Liu J."/>
            <person name="Shi C."/>
            <person name="Shi C.C."/>
            <person name="Li W."/>
            <person name="Zhang Q.J."/>
            <person name="Zhang Y."/>
            <person name="Li K."/>
            <person name="Lu H.F."/>
            <person name="Shi C."/>
            <person name="Zhu S.T."/>
            <person name="Xiao Z.Y."/>
            <person name="Nan H."/>
            <person name="Yue Y."/>
            <person name="Zhu X.G."/>
            <person name="Wu Y."/>
            <person name="Hong X.N."/>
            <person name="Fan G.Y."/>
            <person name="Tong Y."/>
            <person name="Zhang D."/>
            <person name="Mao C.L."/>
            <person name="Liu Y.L."/>
            <person name="Hao S.J."/>
            <person name="Liu W.Q."/>
            <person name="Lv M.Q."/>
            <person name="Zhang H.B."/>
            <person name="Liu Y."/>
            <person name="Hu-Tang G.R."/>
            <person name="Wang J.P."/>
            <person name="Wang J.H."/>
            <person name="Sun Y.H."/>
            <person name="Ni S.B."/>
            <person name="Chen W.B."/>
            <person name="Zhang X.C."/>
            <person name="Jiao Y.N."/>
            <person name="Eichler E.E."/>
            <person name="Li G.H."/>
            <person name="Liu X."/>
            <person name="Gao L.Z."/>
        </authorList>
    </citation>
    <scope>NUCLEOTIDE SEQUENCE [LARGE SCALE GENOMIC DNA]</scope>
    <source>
        <strain evidence="7">cv. GT1</strain>
        <tissue evidence="6">Leaf</tissue>
    </source>
</reference>
<dbReference type="AlphaFoldDB" id="A0A6A6MZ71"/>
<dbReference type="PANTHER" id="PTHR23155">
    <property type="entry name" value="DISEASE RESISTANCE PROTEIN RP"/>
    <property type="match status" value="1"/>
</dbReference>
<dbReference type="GO" id="GO:0098542">
    <property type="term" value="P:defense response to other organism"/>
    <property type="evidence" value="ECO:0007669"/>
    <property type="project" value="TreeGrafter"/>
</dbReference>
<dbReference type="InterPro" id="IPR027417">
    <property type="entry name" value="P-loop_NTPase"/>
</dbReference>
<evidence type="ECO:0000259" key="5">
    <source>
        <dbReference type="Pfam" id="PF18052"/>
    </source>
</evidence>
<keyword evidence="1" id="KW-0677">Repeat</keyword>
<gene>
    <name evidence="6" type="ORF">GH714_013990</name>
</gene>
<dbReference type="PANTHER" id="PTHR23155:SF1205">
    <property type="entry name" value="DISEASE RESISTANCE PROTEIN RPM1"/>
    <property type="match status" value="1"/>
</dbReference>
<dbReference type="InterPro" id="IPR002182">
    <property type="entry name" value="NB-ARC"/>
</dbReference>
<name>A0A6A6MZ71_HEVBR</name>
<accession>A0A6A6MZ71</accession>
<dbReference type="Pfam" id="PF00931">
    <property type="entry name" value="NB-ARC"/>
    <property type="match status" value="1"/>
</dbReference>
<dbReference type="InterPro" id="IPR041118">
    <property type="entry name" value="Rx_N"/>
</dbReference>
<proteinExistence type="predicted"/>
<dbReference type="EMBL" id="JAAGAX010000003">
    <property type="protein sequence ID" value="KAF2319212.1"/>
    <property type="molecule type" value="Genomic_DNA"/>
</dbReference>
<dbReference type="Pfam" id="PF18052">
    <property type="entry name" value="Rx_N"/>
    <property type="match status" value="1"/>
</dbReference>
<evidence type="ECO:0000256" key="2">
    <source>
        <dbReference type="ARBA" id="ARBA00022741"/>
    </source>
</evidence>
<organism evidence="6 7">
    <name type="scientific">Hevea brasiliensis</name>
    <name type="common">Para rubber tree</name>
    <name type="synonym">Siphonia brasiliensis</name>
    <dbReference type="NCBI Taxonomy" id="3981"/>
    <lineage>
        <taxon>Eukaryota</taxon>
        <taxon>Viridiplantae</taxon>
        <taxon>Streptophyta</taxon>
        <taxon>Embryophyta</taxon>
        <taxon>Tracheophyta</taxon>
        <taxon>Spermatophyta</taxon>
        <taxon>Magnoliopsida</taxon>
        <taxon>eudicotyledons</taxon>
        <taxon>Gunneridae</taxon>
        <taxon>Pentapetalae</taxon>
        <taxon>rosids</taxon>
        <taxon>fabids</taxon>
        <taxon>Malpighiales</taxon>
        <taxon>Euphorbiaceae</taxon>
        <taxon>Crotonoideae</taxon>
        <taxon>Micrandreae</taxon>
        <taxon>Hevea</taxon>
    </lineage>
</organism>
<evidence type="ECO:0000259" key="4">
    <source>
        <dbReference type="Pfam" id="PF00931"/>
    </source>
</evidence>
<dbReference type="InterPro" id="IPR044974">
    <property type="entry name" value="Disease_R_plants"/>
</dbReference>
<dbReference type="Gene3D" id="1.20.5.4130">
    <property type="match status" value="1"/>
</dbReference>
<protein>
    <recommendedName>
        <fullName evidence="8">Rx N-terminal domain-containing protein</fullName>
    </recommendedName>
</protein>
<evidence type="ECO:0000313" key="6">
    <source>
        <dbReference type="EMBL" id="KAF2319212.1"/>
    </source>
</evidence>
<dbReference type="SUPFAM" id="SSF52540">
    <property type="entry name" value="P-loop containing nucleoside triphosphate hydrolases"/>
    <property type="match status" value="1"/>
</dbReference>
<feature type="domain" description="Disease resistance N-terminal" evidence="5">
    <location>
        <begin position="9"/>
        <end position="93"/>
    </location>
</feature>
<comment type="caution">
    <text evidence="6">The sequence shown here is derived from an EMBL/GenBank/DDBJ whole genome shotgun (WGS) entry which is preliminary data.</text>
</comment>
<keyword evidence="2" id="KW-0547">Nucleotide-binding</keyword>
<evidence type="ECO:0000313" key="7">
    <source>
        <dbReference type="Proteomes" id="UP000467840"/>
    </source>
</evidence>
<dbReference type="Proteomes" id="UP000467840">
    <property type="component" value="Chromosome 10"/>
</dbReference>
<evidence type="ECO:0000256" key="1">
    <source>
        <dbReference type="ARBA" id="ARBA00022737"/>
    </source>
</evidence>
<evidence type="ECO:0000256" key="3">
    <source>
        <dbReference type="ARBA" id="ARBA00022821"/>
    </source>
</evidence>
<keyword evidence="7" id="KW-1185">Reference proteome</keyword>
<sequence>MAEMILSFVVEAALSRVSSLIANEIISAWKLNDEFKGLQDSLTMIRDVLQDAEEQQTEKESVKRWLKKLKEVAYDAEDVFDELAYENLRRKVEMQINREWRILGEMLQTLNANMGGMTNKDAILQQLEKALESKKFLLVLDDVWNNEPDRKGHLEVEEINPHRLGGHWKGDCQKMWGVPLAAKVLGGTMGFKMDKEEWLSIRNSNVLSKGNVESILKLSFDHLPSHEVMFRILFSFPERYSDEKEQLIRLWMAEGLVGISNADEATSTLMP</sequence>
<evidence type="ECO:0008006" key="8">
    <source>
        <dbReference type="Google" id="ProtNLM"/>
    </source>
</evidence>
<feature type="domain" description="NB-ARC" evidence="4">
    <location>
        <begin position="99"/>
        <end position="147"/>
    </location>
</feature>
<dbReference type="GO" id="GO:0043531">
    <property type="term" value="F:ADP binding"/>
    <property type="evidence" value="ECO:0007669"/>
    <property type="project" value="InterPro"/>
</dbReference>